<dbReference type="InParanoid" id="A0A0C2WFQ7"/>
<accession>A0A0C2WFQ7</accession>
<dbReference type="Proteomes" id="UP000054549">
    <property type="component" value="Unassembled WGS sequence"/>
</dbReference>
<dbReference type="HOGENOM" id="CLU_3105867_0_0_1"/>
<evidence type="ECO:0000313" key="1">
    <source>
        <dbReference type="EMBL" id="KIL55431.1"/>
    </source>
</evidence>
<reference evidence="1 2" key="1">
    <citation type="submission" date="2014-04" db="EMBL/GenBank/DDBJ databases">
        <title>Evolutionary Origins and Diversification of the Mycorrhizal Mutualists.</title>
        <authorList>
            <consortium name="DOE Joint Genome Institute"/>
            <consortium name="Mycorrhizal Genomics Consortium"/>
            <person name="Kohler A."/>
            <person name="Kuo A."/>
            <person name="Nagy L.G."/>
            <person name="Floudas D."/>
            <person name="Copeland A."/>
            <person name="Barry K.W."/>
            <person name="Cichocki N."/>
            <person name="Veneault-Fourrey C."/>
            <person name="LaButti K."/>
            <person name="Lindquist E.A."/>
            <person name="Lipzen A."/>
            <person name="Lundell T."/>
            <person name="Morin E."/>
            <person name="Murat C."/>
            <person name="Riley R."/>
            <person name="Ohm R."/>
            <person name="Sun H."/>
            <person name="Tunlid A."/>
            <person name="Henrissat B."/>
            <person name="Grigoriev I.V."/>
            <person name="Hibbett D.S."/>
            <person name="Martin F."/>
        </authorList>
    </citation>
    <scope>NUCLEOTIDE SEQUENCE [LARGE SCALE GENOMIC DNA]</scope>
    <source>
        <strain evidence="1 2">Koide BX008</strain>
    </source>
</reference>
<dbReference type="EMBL" id="KN818517">
    <property type="protein sequence ID" value="KIL55431.1"/>
    <property type="molecule type" value="Genomic_DNA"/>
</dbReference>
<keyword evidence="2" id="KW-1185">Reference proteome</keyword>
<gene>
    <name evidence="1" type="ORF">M378DRAFT_597298</name>
</gene>
<dbReference type="AlphaFoldDB" id="A0A0C2WFQ7"/>
<proteinExistence type="predicted"/>
<organism evidence="1 2">
    <name type="scientific">Amanita muscaria (strain Koide BX008)</name>
    <dbReference type="NCBI Taxonomy" id="946122"/>
    <lineage>
        <taxon>Eukaryota</taxon>
        <taxon>Fungi</taxon>
        <taxon>Dikarya</taxon>
        <taxon>Basidiomycota</taxon>
        <taxon>Agaricomycotina</taxon>
        <taxon>Agaricomycetes</taxon>
        <taxon>Agaricomycetidae</taxon>
        <taxon>Agaricales</taxon>
        <taxon>Pluteineae</taxon>
        <taxon>Amanitaceae</taxon>
        <taxon>Amanita</taxon>
    </lineage>
</organism>
<protein>
    <submittedName>
        <fullName evidence="1">Uncharacterized protein</fullName>
    </submittedName>
</protein>
<evidence type="ECO:0000313" key="2">
    <source>
        <dbReference type="Proteomes" id="UP000054549"/>
    </source>
</evidence>
<sequence>MSSIFLDLFLDVLIRCRLQIVHRYCYANLAKSRGWTDGRRLINVLDDRGWF</sequence>
<name>A0A0C2WFQ7_AMAMK</name>